<organism evidence="7 8">
    <name type="scientific">Ectocarpus siliculosus</name>
    <name type="common">Brown alga</name>
    <name type="synonym">Conferva siliculosa</name>
    <dbReference type="NCBI Taxonomy" id="2880"/>
    <lineage>
        <taxon>Eukaryota</taxon>
        <taxon>Sar</taxon>
        <taxon>Stramenopiles</taxon>
        <taxon>Ochrophyta</taxon>
        <taxon>PX clade</taxon>
        <taxon>Phaeophyceae</taxon>
        <taxon>Ectocarpales</taxon>
        <taxon>Ectocarpaceae</taxon>
        <taxon>Ectocarpus</taxon>
    </lineage>
</organism>
<dbReference type="InterPro" id="IPR000569">
    <property type="entry name" value="HECT_dom"/>
</dbReference>
<dbReference type="SMART" id="SM00119">
    <property type="entry name" value="HECTc"/>
    <property type="match status" value="1"/>
</dbReference>
<accession>D7FQ49</accession>
<dbReference type="PANTHER" id="PTHR45700">
    <property type="entry name" value="UBIQUITIN-PROTEIN LIGASE E3C"/>
    <property type="match status" value="1"/>
</dbReference>
<dbReference type="SUPFAM" id="SSF56204">
    <property type="entry name" value="Hect, E3 ligase catalytic domain"/>
    <property type="match status" value="1"/>
</dbReference>
<gene>
    <name evidence="7" type="ORF">Esi_0002_0156</name>
</gene>
<reference evidence="7 8" key="1">
    <citation type="journal article" date="2010" name="Nature">
        <title>The Ectocarpus genome and the independent evolution of multicellularity in brown algae.</title>
        <authorList>
            <person name="Cock J.M."/>
            <person name="Sterck L."/>
            <person name="Rouze P."/>
            <person name="Scornet D."/>
            <person name="Allen A.E."/>
            <person name="Amoutzias G."/>
            <person name="Anthouard V."/>
            <person name="Artiguenave F."/>
            <person name="Aury J.M."/>
            <person name="Badger J.H."/>
            <person name="Beszteri B."/>
            <person name="Billiau K."/>
            <person name="Bonnet E."/>
            <person name="Bothwell J.H."/>
            <person name="Bowler C."/>
            <person name="Boyen C."/>
            <person name="Brownlee C."/>
            <person name="Carrano C.J."/>
            <person name="Charrier B."/>
            <person name="Cho G.Y."/>
            <person name="Coelho S.M."/>
            <person name="Collen J."/>
            <person name="Corre E."/>
            <person name="Da Silva C."/>
            <person name="Delage L."/>
            <person name="Delaroque N."/>
            <person name="Dittami S.M."/>
            <person name="Doulbeau S."/>
            <person name="Elias M."/>
            <person name="Farnham G."/>
            <person name="Gachon C.M."/>
            <person name="Gschloessl B."/>
            <person name="Heesch S."/>
            <person name="Jabbari K."/>
            <person name="Jubin C."/>
            <person name="Kawai H."/>
            <person name="Kimura K."/>
            <person name="Kloareg B."/>
            <person name="Kupper F.C."/>
            <person name="Lang D."/>
            <person name="Le Bail A."/>
            <person name="Leblanc C."/>
            <person name="Lerouge P."/>
            <person name="Lohr M."/>
            <person name="Lopez P.J."/>
            <person name="Martens C."/>
            <person name="Maumus F."/>
            <person name="Michel G."/>
            <person name="Miranda-Saavedra D."/>
            <person name="Morales J."/>
            <person name="Moreau H."/>
            <person name="Motomura T."/>
            <person name="Nagasato C."/>
            <person name="Napoli C.A."/>
            <person name="Nelson D.R."/>
            <person name="Nyvall-Collen P."/>
            <person name="Peters A.F."/>
            <person name="Pommier C."/>
            <person name="Potin P."/>
            <person name="Poulain J."/>
            <person name="Quesneville H."/>
            <person name="Read B."/>
            <person name="Rensing S.A."/>
            <person name="Ritter A."/>
            <person name="Rousvoal S."/>
            <person name="Samanta M."/>
            <person name="Samson G."/>
            <person name="Schroeder D.C."/>
            <person name="Segurens B."/>
            <person name="Strittmatter M."/>
            <person name="Tonon T."/>
            <person name="Tregear J.W."/>
            <person name="Valentin K."/>
            <person name="von Dassow P."/>
            <person name="Yamagishi T."/>
            <person name="Van de Peer Y."/>
            <person name="Wincker P."/>
        </authorList>
    </citation>
    <scope>NUCLEOTIDE SEQUENCE [LARGE SCALE GENOMIC DNA]</scope>
    <source>
        <strain evidence="8">Ec32 / CCAP1310/4</strain>
    </source>
</reference>
<dbReference type="GO" id="GO:0006511">
    <property type="term" value="P:ubiquitin-dependent protein catabolic process"/>
    <property type="evidence" value="ECO:0007669"/>
    <property type="project" value="TreeGrafter"/>
</dbReference>
<comment type="catalytic activity">
    <reaction evidence="1">
        <text>S-ubiquitinyl-[E2 ubiquitin-conjugating enzyme]-L-cysteine + [acceptor protein]-L-lysine = [E2 ubiquitin-conjugating enzyme]-L-cysteine + N(6)-ubiquitinyl-[acceptor protein]-L-lysine.</text>
        <dbReference type="EC" id="2.3.2.26"/>
    </reaction>
</comment>
<dbReference type="Gene3D" id="3.30.2410.10">
    <property type="entry name" value="Hect, E3 ligase catalytic domain"/>
    <property type="match status" value="1"/>
</dbReference>
<evidence type="ECO:0000256" key="2">
    <source>
        <dbReference type="ARBA" id="ARBA00012485"/>
    </source>
</evidence>
<dbReference type="FunFam" id="3.30.2160.10:FF:000002">
    <property type="entry name" value="Putative Ubiquitin-protein ligase E3C"/>
    <property type="match status" value="1"/>
</dbReference>
<dbReference type="EMBL" id="FN649727">
    <property type="protein sequence ID" value="CBJ48381.1"/>
    <property type="molecule type" value="Genomic_DNA"/>
</dbReference>
<evidence type="ECO:0000259" key="6">
    <source>
        <dbReference type="PROSITE" id="PS50237"/>
    </source>
</evidence>
<feature type="active site" description="Glycyl thioester intermediate" evidence="5">
    <location>
        <position position="410"/>
    </location>
</feature>
<dbReference type="Gene3D" id="3.30.2160.10">
    <property type="entry name" value="Hect, E3 ligase catalytic domain"/>
    <property type="match status" value="1"/>
</dbReference>
<dbReference type="OMA" id="PPFCVHR"/>
<dbReference type="EMBL" id="FN648375">
    <property type="protein sequence ID" value="CBJ48381.1"/>
    <property type="molecule type" value="Genomic_DNA"/>
</dbReference>
<evidence type="ECO:0000256" key="4">
    <source>
        <dbReference type="ARBA" id="ARBA00022786"/>
    </source>
</evidence>
<evidence type="ECO:0000256" key="1">
    <source>
        <dbReference type="ARBA" id="ARBA00000885"/>
    </source>
</evidence>
<dbReference type="Pfam" id="PF00632">
    <property type="entry name" value="HECT"/>
    <property type="match status" value="1"/>
</dbReference>
<feature type="domain" description="HECT" evidence="6">
    <location>
        <begin position="99"/>
        <end position="442"/>
    </location>
</feature>
<dbReference type="Gene3D" id="3.90.1750.10">
    <property type="entry name" value="Hect, E3 ligase catalytic domains"/>
    <property type="match status" value="1"/>
</dbReference>
<dbReference type="AlphaFoldDB" id="D7FQ49"/>
<dbReference type="EC" id="2.3.2.26" evidence="2"/>
<dbReference type="FunFam" id="3.30.2410.10:FF:000009">
    <property type="entry name" value="Probable E3 ubiquitin-protein ligase HECTD2"/>
    <property type="match status" value="1"/>
</dbReference>
<dbReference type="STRING" id="2880.D7FQ49"/>
<evidence type="ECO:0000256" key="5">
    <source>
        <dbReference type="PROSITE-ProRule" id="PRU00104"/>
    </source>
</evidence>
<dbReference type="eggNOG" id="KOG4427">
    <property type="taxonomic scope" value="Eukaryota"/>
</dbReference>
<dbReference type="InterPro" id="IPR044611">
    <property type="entry name" value="E3A/B/C-like"/>
</dbReference>
<evidence type="ECO:0000313" key="7">
    <source>
        <dbReference type="EMBL" id="CBJ48381.1"/>
    </source>
</evidence>
<sequence length="442" mass="49797">MRRLTPGTTKRISLIDRSMKAESNRVLAEVKTQSTRSRRLLHAMPYCMSLTQRMRVFEHLVKADKQRHQPENTPGVPIRVRRGHVLEDGLAALGSGGRAEGQTKRRLIVMYTGAAGHEESGIDMGGLFKDFWTDLSALAFDINYGLFRVTKEGLMYPNPSSGMVHGSEHLRLFQFLGRILGKALYEGITVQPEFATFFLGFIRGDYNFLHLFHDLHGLDPELYRNLMFLKTYDGGDVEDLCLTFTVADEEFGANKEVDLIPGGSRRAVTSANRLEYVNRVAKHHLVDGVKPQAEAFVRGLWEVINPQWLQMFSEPELQVLISGSNKTVDVEDLKRHTRYSGGFVGMDRTVKRFWSVVSAMSAKEKAALLRFVTSCERPPPLGFESMQPPFCVHRVGIRSDGERLPTASTCFNTLKLPTYSSEKVLREKLLTSIFSGTGFELS</sequence>
<dbReference type="GO" id="GO:0000209">
    <property type="term" value="P:protein polyubiquitination"/>
    <property type="evidence" value="ECO:0007669"/>
    <property type="project" value="InterPro"/>
</dbReference>
<dbReference type="InterPro" id="IPR035983">
    <property type="entry name" value="Hect_E3_ubiquitin_ligase"/>
</dbReference>
<dbReference type="InParanoid" id="D7FQ49"/>
<proteinExistence type="predicted"/>
<dbReference type="CDD" id="cd00078">
    <property type="entry name" value="HECTc"/>
    <property type="match status" value="1"/>
</dbReference>
<dbReference type="OrthoDB" id="8068875at2759"/>
<keyword evidence="4 5" id="KW-0833">Ubl conjugation pathway</keyword>
<protein>
    <recommendedName>
        <fullName evidence="2">HECT-type E3 ubiquitin transferase</fullName>
        <ecNumber evidence="2">2.3.2.26</ecNumber>
    </recommendedName>
</protein>
<dbReference type="Proteomes" id="UP000002630">
    <property type="component" value="Linkage Group LG02"/>
</dbReference>
<dbReference type="GO" id="GO:0061630">
    <property type="term" value="F:ubiquitin protein ligase activity"/>
    <property type="evidence" value="ECO:0007669"/>
    <property type="project" value="UniProtKB-EC"/>
</dbReference>
<evidence type="ECO:0000313" key="8">
    <source>
        <dbReference type="Proteomes" id="UP000002630"/>
    </source>
</evidence>
<evidence type="ECO:0000256" key="3">
    <source>
        <dbReference type="ARBA" id="ARBA00022679"/>
    </source>
</evidence>
<keyword evidence="8" id="KW-1185">Reference proteome</keyword>
<dbReference type="PANTHER" id="PTHR45700:SF2">
    <property type="entry name" value="UBIQUITIN-PROTEIN LIGASE E3C"/>
    <property type="match status" value="1"/>
</dbReference>
<name>D7FQ49_ECTSI</name>
<keyword evidence="3" id="KW-0808">Transferase</keyword>
<dbReference type="PROSITE" id="PS50237">
    <property type="entry name" value="HECT"/>
    <property type="match status" value="1"/>
</dbReference>